<dbReference type="HOGENOM" id="CLU_1372400_0_0_1"/>
<proteinExistence type="predicted"/>
<reference evidence="3" key="1">
    <citation type="submission" date="2013-12" db="EMBL/GenBank/DDBJ databases">
        <authorList>
            <person name="Genoscope - CEA"/>
        </authorList>
    </citation>
    <scope>NUCLEOTIDE SEQUENCE</scope>
    <source>
        <strain evidence="3">CBS 1993</strain>
    </source>
</reference>
<dbReference type="GeneID" id="34520582"/>
<evidence type="ECO:0000256" key="2">
    <source>
        <dbReference type="SAM" id="Phobius"/>
    </source>
</evidence>
<dbReference type="RefSeq" id="XP_022459194.1">
    <property type="nucleotide sequence ID" value="XM_022601564.1"/>
</dbReference>
<dbReference type="Proteomes" id="UP000019384">
    <property type="component" value="Unassembled WGS sequence"/>
</dbReference>
<dbReference type="AlphaFoldDB" id="W6MLZ2"/>
<accession>W6MLZ2</accession>
<sequence length="199" mass="22214">MSCTLQRHCPPPLQSSPSCIIIIDLHFAVVHSLDIPDLQILTQELMRAEDESDGSSSSGKSEEESPQSQKEQYSNMQKSILRLEEKYSKLEAVLNRVNAPLNFELNTELNTELKPGSQAGLKAESRVESKAESKSESNDGSVLDWIILLASWVVILALCVCGLSVFLYCFLYFVLFLGYWMGLVLDVVARTAPDFLIPR</sequence>
<evidence type="ECO:0000256" key="1">
    <source>
        <dbReference type="SAM" id="MobiDB-lite"/>
    </source>
</evidence>
<feature type="region of interest" description="Disordered" evidence="1">
    <location>
        <begin position="48"/>
        <end position="72"/>
    </location>
</feature>
<name>W6MLZ2_9ASCO</name>
<feature type="transmembrane region" description="Helical" evidence="2">
    <location>
        <begin position="142"/>
        <end position="165"/>
    </location>
</feature>
<organism evidence="3 4">
    <name type="scientific">Kuraishia capsulata CBS 1993</name>
    <dbReference type="NCBI Taxonomy" id="1382522"/>
    <lineage>
        <taxon>Eukaryota</taxon>
        <taxon>Fungi</taxon>
        <taxon>Dikarya</taxon>
        <taxon>Ascomycota</taxon>
        <taxon>Saccharomycotina</taxon>
        <taxon>Pichiomycetes</taxon>
        <taxon>Pichiales</taxon>
        <taxon>Pichiaceae</taxon>
        <taxon>Kuraishia</taxon>
    </lineage>
</organism>
<keyword evidence="2" id="KW-1133">Transmembrane helix</keyword>
<evidence type="ECO:0000313" key="3">
    <source>
        <dbReference type="EMBL" id="CDK27198.1"/>
    </source>
</evidence>
<protein>
    <submittedName>
        <fullName evidence="3">Uncharacterized protein</fullName>
    </submittedName>
</protein>
<keyword evidence="2" id="KW-0812">Transmembrane</keyword>
<keyword evidence="4" id="KW-1185">Reference proteome</keyword>
<dbReference type="EMBL" id="HG793128">
    <property type="protein sequence ID" value="CDK27198.1"/>
    <property type="molecule type" value="Genomic_DNA"/>
</dbReference>
<gene>
    <name evidence="3" type="ORF">KUCA_T00003175001</name>
</gene>
<feature type="transmembrane region" description="Helical" evidence="2">
    <location>
        <begin position="171"/>
        <end position="189"/>
    </location>
</feature>
<keyword evidence="2" id="KW-0472">Membrane</keyword>
<evidence type="ECO:0000313" key="4">
    <source>
        <dbReference type="Proteomes" id="UP000019384"/>
    </source>
</evidence>
<reference evidence="3" key="2">
    <citation type="submission" date="2014-02" db="EMBL/GenBank/DDBJ databases">
        <title>Complete DNA sequence of /Kuraishia capsulata/ illustrates novel genomic features among budding yeasts (/Saccharomycotina/).</title>
        <authorList>
            <person name="Morales L."/>
            <person name="Noel B."/>
            <person name="Porcel B."/>
            <person name="Marcet-Houben M."/>
            <person name="Hullo M-F."/>
            <person name="Sacerdot C."/>
            <person name="Tekaia F."/>
            <person name="Leh-Louis V."/>
            <person name="Despons L."/>
            <person name="Khanna V."/>
            <person name="Aury J-M."/>
            <person name="Barbe V."/>
            <person name="Couloux A."/>
            <person name="Labadie K."/>
            <person name="Pelletier E."/>
            <person name="Souciet J-L."/>
            <person name="Boekhout T."/>
            <person name="Gabaldon T."/>
            <person name="Wincker P."/>
            <person name="Dujon B."/>
        </authorList>
    </citation>
    <scope>NUCLEOTIDE SEQUENCE</scope>
    <source>
        <strain evidence="3">CBS 1993</strain>
    </source>
</reference>